<feature type="transmembrane region" description="Helical" evidence="13">
    <location>
        <begin position="103"/>
        <end position="127"/>
    </location>
</feature>
<dbReference type="EMBL" id="WJBD01000003">
    <property type="protein sequence ID" value="MBC3887478.1"/>
    <property type="molecule type" value="Genomic_DNA"/>
</dbReference>
<keyword evidence="9 13" id="KW-1133">Transmembrane helix</keyword>
<dbReference type="InterPro" id="IPR002528">
    <property type="entry name" value="MATE_fam"/>
</dbReference>
<dbReference type="InterPro" id="IPR048279">
    <property type="entry name" value="MdtK-like"/>
</dbReference>
<evidence type="ECO:0000313" key="14">
    <source>
        <dbReference type="EMBL" id="MBC3887478.1"/>
    </source>
</evidence>
<evidence type="ECO:0000256" key="7">
    <source>
        <dbReference type="ARBA" id="ARBA00022475"/>
    </source>
</evidence>
<feature type="transmembrane region" description="Helical" evidence="13">
    <location>
        <begin position="65"/>
        <end position="83"/>
    </location>
</feature>
<evidence type="ECO:0000256" key="10">
    <source>
        <dbReference type="ARBA" id="ARBA00023065"/>
    </source>
</evidence>
<dbReference type="InterPro" id="IPR012902">
    <property type="entry name" value="N_methyl_site"/>
</dbReference>
<evidence type="ECO:0000256" key="6">
    <source>
        <dbReference type="ARBA" id="ARBA00022449"/>
    </source>
</evidence>
<dbReference type="CDD" id="cd13137">
    <property type="entry name" value="MATE_NorM_like"/>
    <property type="match status" value="1"/>
</dbReference>
<dbReference type="PANTHER" id="PTHR43298">
    <property type="entry name" value="MULTIDRUG RESISTANCE PROTEIN NORM-RELATED"/>
    <property type="match status" value="1"/>
</dbReference>
<dbReference type="NCBIfam" id="TIGR00797">
    <property type="entry name" value="matE"/>
    <property type="match status" value="1"/>
</dbReference>
<feature type="transmembrane region" description="Helical" evidence="13">
    <location>
        <begin position="26"/>
        <end position="45"/>
    </location>
</feature>
<dbReference type="OrthoDB" id="62420at2"/>
<reference evidence="14" key="2">
    <citation type="submission" date="2020-10" db="EMBL/GenBank/DDBJ databases">
        <title>Comparative genomics of the Acetobacterium genus.</title>
        <authorList>
            <person name="Marshall C."/>
            <person name="May H."/>
            <person name="Norman S."/>
        </authorList>
    </citation>
    <scope>NUCLEOTIDE SEQUENCE</scope>
    <source>
        <strain evidence="14">DER-2019</strain>
    </source>
</reference>
<keyword evidence="5" id="KW-0813">Transport</keyword>
<keyword evidence="7" id="KW-1003">Cell membrane</keyword>
<comment type="function">
    <text evidence="1">Multidrug efflux pump.</text>
</comment>
<evidence type="ECO:0000256" key="4">
    <source>
        <dbReference type="ARBA" id="ARBA00020268"/>
    </source>
</evidence>
<accession>A0A923KVY3</accession>
<dbReference type="Proteomes" id="UP000616595">
    <property type="component" value="Unassembled WGS sequence"/>
</dbReference>
<feature type="transmembrane region" description="Helical" evidence="13">
    <location>
        <begin position="224"/>
        <end position="244"/>
    </location>
</feature>
<sequence>MVGLTASILVAHVGEAAVSGVSLVEFVMALLISIFAALATGGAVVAGQYMGNKQMKEANEASNQLIWFVGVTSAIIMVLIYLFRTAILHVLFGAISDEVYSHASTYLLIVAASIPFLGLYNATAAVFRTMGNSKLPMKVMLVMNVINVAMTTVLIFGFHMGTAGVAIPTLLCRMGAAIIILALVMNKNNCLYLKRSIRFKFDGTMIKQILKIGVPSGFENGMFYFGRLIILSLVSTFGTAAIAANSVGGTIVMFEVLPGMAVGLGLTVVISRCVGLGDYEQAKYYTKKIMGTLYVAQIISSAIVLALLPLILNIYSLSTEATLWTTQIVWGHAIVMILIWPLAYSLPVTFRASGDAKFPMIISIVSMIFCRIFLAYIFSINFNMGMIGTWAAMFVDWIFKAVVFVWRYFSEKWTNYKVI</sequence>
<feature type="transmembrane region" description="Helical" evidence="13">
    <location>
        <begin position="291"/>
        <end position="315"/>
    </location>
</feature>
<evidence type="ECO:0000256" key="1">
    <source>
        <dbReference type="ARBA" id="ARBA00003408"/>
    </source>
</evidence>
<feature type="transmembrane region" description="Helical" evidence="13">
    <location>
        <begin position="165"/>
        <end position="185"/>
    </location>
</feature>
<evidence type="ECO:0000256" key="13">
    <source>
        <dbReference type="SAM" id="Phobius"/>
    </source>
</evidence>
<dbReference type="GO" id="GO:0015297">
    <property type="term" value="F:antiporter activity"/>
    <property type="evidence" value="ECO:0007669"/>
    <property type="project" value="UniProtKB-KW"/>
</dbReference>
<keyword evidence="6" id="KW-0050">Antiport</keyword>
<gene>
    <name evidence="14" type="ORF">GH810_04060</name>
</gene>
<evidence type="ECO:0000313" key="15">
    <source>
        <dbReference type="Proteomes" id="UP000616595"/>
    </source>
</evidence>
<feature type="transmembrane region" description="Helical" evidence="13">
    <location>
        <begin position="390"/>
        <end position="409"/>
    </location>
</feature>
<feature type="transmembrane region" description="Helical" evidence="13">
    <location>
        <begin position="250"/>
        <end position="270"/>
    </location>
</feature>
<evidence type="ECO:0000256" key="8">
    <source>
        <dbReference type="ARBA" id="ARBA00022692"/>
    </source>
</evidence>
<dbReference type="PANTHER" id="PTHR43298:SF2">
    <property type="entry name" value="FMN_FAD EXPORTER YEEO-RELATED"/>
    <property type="match status" value="1"/>
</dbReference>
<protein>
    <recommendedName>
        <fullName evidence="4">Probable multidrug resistance protein NorM</fullName>
    </recommendedName>
    <alternativeName>
        <fullName evidence="12">Multidrug-efflux transporter</fullName>
    </alternativeName>
</protein>
<dbReference type="InterPro" id="IPR050222">
    <property type="entry name" value="MATE_MdtK"/>
</dbReference>
<dbReference type="GO" id="GO:0042910">
    <property type="term" value="F:xenobiotic transmembrane transporter activity"/>
    <property type="evidence" value="ECO:0007669"/>
    <property type="project" value="InterPro"/>
</dbReference>
<keyword evidence="10" id="KW-0406">Ion transport</keyword>
<feature type="transmembrane region" description="Helical" evidence="13">
    <location>
        <begin position="139"/>
        <end position="159"/>
    </location>
</feature>
<feature type="transmembrane region" description="Helical" evidence="13">
    <location>
        <begin position="327"/>
        <end position="346"/>
    </location>
</feature>
<reference evidence="14" key="1">
    <citation type="submission" date="2019-10" db="EMBL/GenBank/DDBJ databases">
        <authorList>
            <person name="Ross D.E."/>
            <person name="Gulliver D."/>
        </authorList>
    </citation>
    <scope>NUCLEOTIDE SEQUENCE</scope>
    <source>
        <strain evidence="14">DER-2019</strain>
    </source>
</reference>
<evidence type="ECO:0000256" key="9">
    <source>
        <dbReference type="ARBA" id="ARBA00022989"/>
    </source>
</evidence>
<dbReference type="PROSITE" id="PS00409">
    <property type="entry name" value="PROKAR_NTER_METHYL"/>
    <property type="match status" value="1"/>
</dbReference>
<dbReference type="PIRSF" id="PIRSF006603">
    <property type="entry name" value="DinF"/>
    <property type="match status" value="1"/>
</dbReference>
<evidence type="ECO:0000256" key="5">
    <source>
        <dbReference type="ARBA" id="ARBA00022448"/>
    </source>
</evidence>
<name>A0A923KVY3_9FIRM</name>
<proteinExistence type="inferred from homology"/>
<evidence type="ECO:0000256" key="12">
    <source>
        <dbReference type="ARBA" id="ARBA00031636"/>
    </source>
</evidence>
<evidence type="ECO:0000256" key="11">
    <source>
        <dbReference type="ARBA" id="ARBA00023136"/>
    </source>
</evidence>
<comment type="caution">
    <text evidence="14">The sequence shown here is derived from an EMBL/GenBank/DDBJ whole genome shotgun (WGS) entry which is preliminary data.</text>
</comment>
<dbReference type="Pfam" id="PF01554">
    <property type="entry name" value="MatE"/>
    <property type="match status" value="2"/>
</dbReference>
<keyword evidence="8 13" id="KW-0812">Transmembrane</keyword>
<comment type="similarity">
    <text evidence="3">Belongs to the multi antimicrobial extrusion (MATE) (TC 2.A.66.1) family.</text>
</comment>
<dbReference type="AlphaFoldDB" id="A0A923KVY3"/>
<dbReference type="GO" id="GO:0005886">
    <property type="term" value="C:plasma membrane"/>
    <property type="evidence" value="ECO:0007669"/>
    <property type="project" value="UniProtKB-SubCell"/>
</dbReference>
<keyword evidence="11 13" id="KW-0472">Membrane</keyword>
<dbReference type="GO" id="GO:0006811">
    <property type="term" value="P:monoatomic ion transport"/>
    <property type="evidence" value="ECO:0007669"/>
    <property type="project" value="UniProtKB-KW"/>
</dbReference>
<evidence type="ECO:0000256" key="3">
    <source>
        <dbReference type="ARBA" id="ARBA00010199"/>
    </source>
</evidence>
<feature type="transmembrane region" description="Helical" evidence="13">
    <location>
        <begin position="358"/>
        <end position="378"/>
    </location>
</feature>
<organism evidence="14 15">
    <name type="scientific">Acetobacterium paludosum</name>
    <dbReference type="NCBI Taxonomy" id="52693"/>
    <lineage>
        <taxon>Bacteria</taxon>
        <taxon>Bacillati</taxon>
        <taxon>Bacillota</taxon>
        <taxon>Clostridia</taxon>
        <taxon>Eubacteriales</taxon>
        <taxon>Eubacteriaceae</taxon>
        <taxon>Acetobacterium</taxon>
    </lineage>
</organism>
<keyword evidence="15" id="KW-1185">Reference proteome</keyword>
<comment type="subcellular location">
    <subcellularLocation>
        <location evidence="2">Cell membrane</location>
        <topology evidence="2">Multi-pass membrane protein</topology>
    </subcellularLocation>
</comment>
<evidence type="ECO:0000256" key="2">
    <source>
        <dbReference type="ARBA" id="ARBA00004651"/>
    </source>
</evidence>